<sequence length="108" mass="11427">MECVDAAHAVQIVSFGPRRPYRMEMAAPAALAIIIGTRNGDTRRSPFSTSTRICSSSVPRPPTPVPKMVPIRRLSMPRSPACAIASAAAASAICSTRSARRASFGLSK</sequence>
<name>A0A6J7F2Y6_9ZZZZ</name>
<evidence type="ECO:0000313" key="2">
    <source>
        <dbReference type="EMBL" id="CAB4886569.1"/>
    </source>
</evidence>
<proteinExistence type="predicted"/>
<organism evidence="2">
    <name type="scientific">freshwater metagenome</name>
    <dbReference type="NCBI Taxonomy" id="449393"/>
    <lineage>
        <taxon>unclassified sequences</taxon>
        <taxon>metagenomes</taxon>
        <taxon>ecological metagenomes</taxon>
    </lineage>
</organism>
<accession>A0A6J7F2Y6</accession>
<feature type="compositionally biased region" description="Polar residues" evidence="1">
    <location>
        <begin position="45"/>
        <end position="54"/>
    </location>
</feature>
<protein>
    <submittedName>
        <fullName evidence="2">Unannotated protein</fullName>
    </submittedName>
</protein>
<dbReference type="EMBL" id="CAFBLR010000294">
    <property type="protein sequence ID" value="CAB4886569.1"/>
    <property type="molecule type" value="Genomic_DNA"/>
</dbReference>
<feature type="region of interest" description="Disordered" evidence="1">
    <location>
        <begin position="41"/>
        <end position="69"/>
    </location>
</feature>
<gene>
    <name evidence="2" type="ORF">UFOPK3417_02058</name>
</gene>
<dbReference type="AlphaFoldDB" id="A0A6J7F2Y6"/>
<reference evidence="2" key="1">
    <citation type="submission" date="2020-05" db="EMBL/GenBank/DDBJ databases">
        <authorList>
            <person name="Chiriac C."/>
            <person name="Salcher M."/>
            <person name="Ghai R."/>
            <person name="Kavagutti S V."/>
        </authorList>
    </citation>
    <scope>NUCLEOTIDE SEQUENCE</scope>
</reference>
<evidence type="ECO:0000256" key="1">
    <source>
        <dbReference type="SAM" id="MobiDB-lite"/>
    </source>
</evidence>